<keyword evidence="1" id="KW-0378">Hydrolase</keyword>
<dbReference type="AlphaFoldDB" id="A0A4R1NFN4"/>
<evidence type="ECO:0000256" key="1">
    <source>
        <dbReference type="ARBA" id="ARBA00022801"/>
    </source>
</evidence>
<dbReference type="InterPro" id="IPR029058">
    <property type="entry name" value="AB_hydrolase_fold"/>
</dbReference>
<evidence type="ECO:0000313" key="4">
    <source>
        <dbReference type="Proteomes" id="UP000294555"/>
    </source>
</evidence>
<dbReference type="Pfam" id="PF12697">
    <property type="entry name" value="Abhydrolase_6"/>
    <property type="match status" value="1"/>
</dbReference>
<dbReference type="Proteomes" id="UP000294555">
    <property type="component" value="Unassembled WGS sequence"/>
</dbReference>
<feature type="domain" description="AB hydrolase-1" evidence="2">
    <location>
        <begin position="22"/>
        <end position="250"/>
    </location>
</feature>
<protein>
    <submittedName>
        <fullName evidence="3">Pimeloyl-ACP methyl ester carboxylesterase</fullName>
    </submittedName>
</protein>
<dbReference type="PANTHER" id="PTHR43798:SF31">
    <property type="entry name" value="AB HYDROLASE SUPERFAMILY PROTEIN YCLE"/>
    <property type="match status" value="1"/>
</dbReference>
<dbReference type="EMBL" id="SJOI01000001">
    <property type="protein sequence ID" value="TCL05739.1"/>
    <property type="molecule type" value="Genomic_DNA"/>
</dbReference>
<gene>
    <name evidence="3" type="ORF">EZJ58_3955</name>
</gene>
<dbReference type="OrthoDB" id="9773293at2"/>
<dbReference type="Gene3D" id="3.40.50.1820">
    <property type="entry name" value="alpha/beta hydrolase"/>
    <property type="match status" value="1"/>
</dbReference>
<proteinExistence type="predicted"/>
<dbReference type="PRINTS" id="PR00111">
    <property type="entry name" value="ABHYDROLASE"/>
</dbReference>
<dbReference type="GO" id="GO:0016787">
    <property type="term" value="F:hydrolase activity"/>
    <property type="evidence" value="ECO:0007669"/>
    <property type="project" value="UniProtKB-KW"/>
</dbReference>
<dbReference type="InterPro" id="IPR050266">
    <property type="entry name" value="AB_hydrolase_sf"/>
</dbReference>
<accession>A0A4R1NFN4</accession>
<dbReference type="PANTHER" id="PTHR43798">
    <property type="entry name" value="MONOACYLGLYCEROL LIPASE"/>
    <property type="match status" value="1"/>
</dbReference>
<dbReference type="InterPro" id="IPR000073">
    <property type="entry name" value="AB_hydrolase_1"/>
</dbReference>
<dbReference type="SUPFAM" id="SSF53474">
    <property type="entry name" value="alpha/beta-Hydrolases"/>
    <property type="match status" value="1"/>
</dbReference>
<dbReference type="RefSeq" id="WP_132924591.1">
    <property type="nucleotide sequence ID" value="NZ_SJOI01000001.1"/>
</dbReference>
<reference evidence="3 4" key="1">
    <citation type="submission" date="2019-02" db="EMBL/GenBank/DDBJ databases">
        <title>Investigation of anaerobic lignin degradation for improved lignocellulosic biofuels.</title>
        <authorList>
            <person name="Deangelis K."/>
        </authorList>
    </citation>
    <scope>NUCLEOTIDE SEQUENCE [LARGE SCALE GENOMIC DNA]</scope>
    <source>
        <strain evidence="3 4">159R</strain>
    </source>
</reference>
<evidence type="ECO:0000313" key="3">
    <source>
        <dbReference type="EMBL" id="TCL05739.1"/>
    </source>
</evidence>
<evidence type="ECO:0000259" key="2">
    <source>
        <dbReference type="Pfam" id="PF12697"/>
    </source>
</evidence>
<keyword evidence="4" id="KW-1185">Reference proteome</keyword>
<name>A0A4R1NFN4_9GAMM</name>
<sequence>MKYFLNGLTLNIQDRGNGLPAIIFLHYWGGSSRTWADVIAALPETYRTIAPDLRGWGESSAPADNGFALIDFVNDILAMIKALDVRQYVLVGHSMGGRVAQLLASQRPCGLVGLVLIAPAPPTPMKLAPEARLVMENAYSSQETVNMAIDHMLSAKPLSPDHRRQIIKDSLRGAPEAKIAWPKYTSQEDISGAVAGIVSPAVIIAGELDRVETVAVLKTELLPLIPHARLHVLPGTGHLSPLESPAEIAAIIRGFVECLSLSGR</sequence>
<organism evidence="3 4">
    <name type="scientific">Sodalis ligni</name>
    <dbReference type="NCBI Taxonomy" id="2697027"/>
    <lineage>
        <taxon>Bacteria</taxon>
        <taxon>Pseudomonadati</taxon>
        <taxon>Pseudomonadota</taxon>
        <taxon>Gammaproteobacteria</taxon>
        <taxon>Enterobacterales</taxon>
        <taxon>Bruguierivoracaceae</taxon>
        <taxon>Sodalis</taxon>
    </lineage>
</organism>
<comment type="caution">
    <text evidence="3">The sequence shown here is derived from an EMBL/GenBank/DDBJ whole genome shotgun (WGS) entry which is preliminary data.</text>
</comment>
<dbReference type="GO" id="GO:0016020">
    <property type="term" value="C:membrane"/>
    <property type="evidence" value="ECO:0007669"/>
    <property type="project" value="TreeGrafter"/>
</dbReference>